<dbReference type="SUPFAM" id="SSF56176">
    <property type="entry name" value="FAD-binding/transporter-associated domain-like"/>
    <property type="match status" value="1"/>
</dbReference>
<dbReference type="PROSITE" id="PS51387">
    <property type="entry name" value="FAD_PCMH"/>
    <property type="match status" value="1"/>
</dbReference>
<dbReference type="InterPro" id="IPR050416">
    <property type="entry name" value="FAD-linked_Oxidoreductase"/>
</dbReference>
<proteinExistence type="inferred from homology"/>
<evidence type="ECO:0000313" key="8">
    <source>
        <dbReference type="Proteomes" id="UP001610446"/>
    </source>
</evidence>
<accession>A0ABR4J0P0</accession>
<keyword evidence="3" id="KW-0274">FAD</keyword>
<keyword evidence="2" id="KW-0285">Flavoprotein</keyword>
<dbReference type="EMBL" id="JBFXLU010000238">
    <property type="protein sequence ID" value="KAL2833613.1"/>
    <property type="molecule type" value="Genomic_DNA"/>
</dbReference>
<comment type="similarity">
    <text evidence="1">Belongs to the oxygen-dependent FAD-linked oxidoreductase family.</text>
</comment>
<dbReference type="Proteomes" id="UP001610446">
    <property type="component" value="Unassembled WGS sequence"/>
</dbReference>
<name>A0ABR4J0P0_9EURO</name>
<feature type="signal peptide" evidence="5">
    <location>
        <begin position="1"/>
        <end position="25"/>
    </location>
</feature>
<dbReference type="PANTHER" id="PTHR42973:SF22">
    <property type="entry name" value="FAD-BINDING PCMH-TYPE DOMAIN-CONTAINING PROTEIN-RELATED"/>
    <property type="match status" value="1"/>
</dbReference>
<protein>
    <submittedName>
        <fullName evidence="7">Oxidoreductase</fullName>
    </submittedName>
</protein>
<reference evidence="7 8" key="1">
    <citation type="submission" date="2024-07" db="EMBL/GenBank/DDBJ databases">
        <title>Section-level genome sequencing and comparative genomics of Aspergillus sections Usti and Cavernicolus.</title>
        <authorList>
            <consortium name="Lawrence Berkeley National Laboratory"/>
            <person name="Nybo J.L."/>
            <person name="Vesth T.C."/>
            <person name="Theobald S."/>
            <person name="Frisvad J.C."/>
            <person name="Larsen T.O."/>
            <person name="Kjaerboelling I."/>
            <person name="Rothschild-Mancinelli K."/>
            <person name="Lyhne E.K."/>
            <person name="Kogle M.E."/>
            <person name="Barry K."/>
            <person name="Clum A."/>
            <person name="Na H."/>
            <person name="Ledsgaard L."/>
            <person name="Lin J."/>
            <person name="Lipzen A."/>
            <person name="Kuo A."/>
            <person name="Riley R."/>
            <person name="Mondo S."/>
            <person name="Labutti K."/>
            <person name="Haridas S."/>
            <person name="Pangalinan J."/>
            <person name="Salamov A.A."/>
            <person name="Simmons B.A."/>
            <person name="Magnuson J.K."/>
            <person name="Chen J."/>
            <person name="Drula E."/>
            <person name="Henrissat B."/>
            <person name="Wiebenga A."/>
            <person name="Lubbers R.J."/>
            <person name="Gomes A.C."/>
            <person name="Makela M.R."/>
            <person name="Stajich J."/>
            <person name="Grigoriev I.V."/>
            <person name="Mortensen U.H."/>
            <person name="De Vries R.P."/>
            <person name="Baker S.E."/>
            <person name="Andersen M.R."/>
        </authorList>
    </citation>
    <scope>NUCLEOTIDE SEQUENCE [LARGE SCALE GENOMIC DNA]</scope>
    <source>
        <strain evidence="7 8">CBS 123904</strain>
    </source>
</reference>
<dbReference type="InterPro" id="IPR006094">
    <property type="entry name" value="Oxid_FAD_bind_N"/>
</dbReference>
<feature type="domain" description="FAD-binding PCMH-type" evidence="6">
    <location>
        <begin position="45"/>
        <end position="226"/>
    </location>
</feature>
<dbReference type="Gene3D" id="3.30.465.10">
    <property type="match status" value="1"/>
</dbReference>
<organism evidence="7 8">
    <name type="scientific">Aspergillus pseudoustus</name>
    <dbReference type="NCBI Taxonomy" id="1810923"/>
    <lineage>
        <taxon>Eukaryota</taxon>
        <taxon>Fungi</taxon>
        <taxon>Dikarya</taxon>
        <taxon>Ascomycota</taxon>
        <taxon>Pezizomycotina</taxon>
        <taxon>Eurotiomycetes</taxon>
        <taxon>Eurotiomycetidae</taxon>
        <taxon>Eurotiales</taxon>
        <taxon>Aspergillaceae</taxon>
        <taxon>Aspergillus</taxon>
        <taxon>Aspergillus subgen. Nidulantes</taxon>
    </lineage>
</organism>
<keyword evidence="8" id="KW-1185">Reference proteome</keyword>
<comment type="caution">
    <text evidence="7">The sequence shown here is derived from an EMBL/GenBank/DDBJ whole genome shotgun (WGS) entry which is preliminary data.</text>
</comment>
<evidence type="ECO:0000259" key="6">
    <source>
        <dbReference type="PROSITE" id="PS51387"/>
    </source>
</evidence>
<sequence>MSSNMYSNITSCCLSLLTLLGPKVSLPETATYNTSISSYFTQQNAQLHPSCIVTPTSASDVSIILKTLTSQNQIHHGKKPTCPFALRSGGHAFNTAFNNINSDGITIDLSNLSSITLSADRAIASIGPGATWGDVYTLLDPLDLTVPGGRAAQVGVGGLTLGGGISYFSPRTGWTCDSVVNFEIVRAGEIVNANATHNAELWSALCGGGNANFGIVTRLDLRTLEQPKNIWGGFVYYTLDTVAAQLRAFEGLNSAEGYDEYASLITSFAFSAGSGGLVVNSVVYTKEEEYPAVYAPFFEIPAVASTVRIASLGEITIGQGSYSPDGRRQASATITHTSTIPILNATYTRWNASLASVKSIPGIVWALNLEPLPPAIYARHARTNSLGLSDASDALVVTQLSATWDDERDDETVERAARELIEGIERDARELGGYDEFLYLNYAAEWQDPIRSYGRESVERLRRVQREVDPQGVFRRDVPGGFKIPS</sequence>
<feature type="chain" id="PRO_5045831687" evidence="5">
    <location>
        <begin position="26"/>
        <end position="486"/>
    </location>
</feature>
<evidence type="ECO:0000256" key="4">
    <source>
        <dbReference type="ARBA" id="ARBA00023002"/>
    </source>
</evidence>
<keyword evidence="5" id="KW-0732">Signal</keyword>
<dbReference type="InterPro" id="IPR016169">
    <property type="entry name" value="FAD-bd_PCMH_sub2"/>
</dbReference>
<dbReference type="PANTHER" id="PTHR42973">
    <property type="entry name" value="BINDING OXIDOREDUCTASE, PUTATIVE (AFU_ORTHOLOGUE AFUA_1G17690)-RELATED"/>
    <property type="match status" value="1"/>
</dbReference>
<dbReference type="InterPro" id="IPR016166">
    <property type="entry name" value="FAD-bd_PCMH"/>
</dbReference>
<evidence type="ECO:0000256" key="3">
    <source>
        <dbReference type="ARBA" id="ARBA00022827"/>
    </source>
</evidence>
<evidence type="ECO:0000313" key="7">
    <source>
        <dbReference type="EMBL" id="KAL2833613.1"/>
    </source>
</evidence>
<gene>
    <name evidence="7" type="ORF">BJY01DRAFT_225047</name>
</gene>
<dbReference type="InterPro" id="IPR036318">
    <property type="entry name" value="FAD-bd_PCMH-like_sf"/>
</dbReference>
<keyword evidence="4" id="KW-0560">Oxidoreductase</keyword>
<evidence type="ECO:0000256" key="2">
    <source>
        <dbReference type="ARBA" id="ARBA00022630"/>
    </source>
</evidence>
<evidence type="ECO:0000256" key="5">
    <source>
        <dbReference type="SAM" id="SignalP"/>
    </source>
</evidence>
<evidence type="ECO:0000256" key="1">
    <source>
        <dbReference type="ARBA" id="ARBA00005466"/>
    </source>
</evidence>
<dbReference type="Pfam" id="PF01565">
    <property type="entry name" value="FAD_binding_4"/>
    <property type="match status" value="1"/>
</dbReference>